<feature type="transmembrane region" description="Helical" evidence="6">
    <location>
        <begin position="269"/>
        <end position="292"/>
    </location>
</feature>
<keyword evidence="5 6" id="KW-0472">Membrane</keyword>
<feature type="transmembrane region" description="Helical" evidence="6">
    <location>
        <begin position="242"/>
        <end position="262"/>
    </location>
</feature>
<gene>
    <name evidence="7" type="ORF">GNH96_11330</name>
</gene>
<dbReference type="Proteomes" id="UP000503004">
    <property type="component" value="Chromosome"/>
</dbReference>
<dbReference type="KEGG" id="metu:GNH96_11330"/>
<evidence type="ECO:0000313" key="8">
    <source>
        <dbReference type="Proteomes" id="UP000503004"/>
    </source>
</evidence>
<feature type="transmembrane region" description="Helical" evidence="6">
    <location>
        <begin position="160"/>
        <end position="178"/>
    </location>
</feature>
<feature type="transmembrane region" description="Helical" evidence="6">
    <location>
        <begin position="64"/>
        <end position="88"/>
    </location>
</feature>
<reference evidence="8" key="1">
    <citation type="submission" date="2019-12" db="EMBL/GenBank/DDBJ databases">
        <authorList>
            <person name="Awala S.I."/>
            <person name="Rhee S.K."/>
        </authorList>
    </citation>
    <scope>NUCLEOTIDE SEQUENCE [LARGE SCALE GENOMIC DNA]</scope>
    <source>
        <strain evidence="8">IM1</strain>
    </source>
</reference>
<comment type="similarity">
    <text evidence="2">Belongs to the autoinducer-2 exporter (AI-2E) (TC 2.A.86) family.</text>
</comment>
<evidence type="ECO:0000313" key="7">
    <source>
        <dbReference type="EMBL" id="QJD30508.1"/>
    </source>
</evidence>
<dbReference type="EMBL" id="CP046565">
    <property type="protein sequence ID" value="QJD30508.1"/>
    <property type="molecule type" value="Genomic_DNA"/>
</dbReference>
<sequence length="354" mass="38044">MMSSYFFTVFKPAGLAVLLLLAAGLWVLHGFILPIAWAVVLAFAVWPLYEHLYQRTPRGMRSGLLPLGMTLLMMVLLMIPATFGVVVLGHEVQMLHHLLVKVQSSGIGAPDWLIQLPWVGDWVQETWSETFGNPETIKNALNALGMGTVFTYTRDLAAQVLHRFMSGFVTLLALFFIFRDGHGLGQQILGRSVSLFGSAGARYARHAVTAVRGTVNGMLLVGIGKGVVLGIGYWAVGLSQPVLLGTLTAVVALVPFAAKLVFGAASIYLIVQGHAVAGIVLAVYGFIITLIADNYVRPTLIGGAANIPFLPTLLGIFGGVEAMGFVGLFIGPTVMAILMSLWRDWNDETRVPAA</sequence>
<evidence type="ECO:0000256" key="2">
    <source>
        <dbReference type="ARBA" id="ARBA00009773"/>
    </source>
</evidence>
<evidence type="ECO:0000256" key="6">
    <source>
        <dbReference type="SAM" id="Phobius"/>
    </source>
</evidence>
<dbReference type="PANTHER" id="PTHR21716:SF61">
    <property type="entry name" value="BLR8064 PROTEIN"/>
    <property type="match status" value="1"/>
</dbReference>
<protein>
    <submittedName>
        <fullName evidence="7">AI-2E family transporter</fullName>
    </submittedName>
</protein>
<feature type="transmembrane region" description="Helical" evidence="6">
    <location>
        <begin position="35"/>
        <end position="52"/>
    </location>
</feature>
<keyword evidence="8" id="KW-1185">Reference proteome</keyword>
<comment type="subcellular location">
    <subcellularLocation>
        <location evidence="1">Membrane</location>
        <topology evidence="1">Multi-pass membrane protein</topology>
    </subcellularLocation>
</comment>
<organism evidence="7 8">
    <name type="scientific">Methylococcus geothermalis</name>
    <dbReference type="NCBI Taxonomy" id="2681310"/>
    <lineage>
        <taxon>Bacteria</taxon>
        <taxon>Pseudomonadati</taxon>
        <taxon>Pseudomonadota</taxon>
        <taxon>Gammaproteobacteria</taxon>
        <taxon>Methylococcales</taxon>
        <taxon>Methylococcaceae</taxon>
        <taxon>Methylococcus</taxon>
    </lineage>
</organism>
<evidence type="ECO:0000256" key="5">
    <source>
        <dbReference type="ARBA" id="ARBA00023136"/>
    </source>
</evidence>
<dbReference type="Pfam" id="PF01594">
    <property type="entry name" value="AI-2E_transport"/>
    <property type="match status" value="1"/>
</dbReference>
<keyword evidence="4 6" id="KW-1133">Transmembrane helix</keyword>
<accession>A0A858Q9C8</accession>
<feature type="transmembrane region" description="Helical" evidence="6">
    <location>
        <begin position="215"/>
        <end position="236"/>
    </location>
</feature>
<dbReference type="GO" id="GO:0016020">
    <property type="term" value="C:membrane"/>
    <property type="evidence" value="ECO:0007669"/>
    <property type="project" value="UniProtKB-SubCell"/>
</dbReference>
<dbReference type="PANTHER" id="PTHR21716">
    <property type="entry name" value="TRANSMEMBRANE PROTEIN"/>
    <property type="match status" value="1"/>
</dbReference>
<evidence type="ECO:0000256" key="4">
    <source>
        <dbReference type="ARBA" id="ARBA00022989"/>
    </source>
</evidence>
<evidence type="ECO:0000256" key="3">
    <source>
        <dbReference type="ARBA" id="ARBA00022692"/>
    </source>
</evidence>
<dbReference type="AlphaFoldDB" id="A0A858Q9C8"/>
<dbReference type="InterPro" id="IPR002549">
    <property type="entry name" value="AI-2E-like"/>
</dbReference>
<feature type="transmembrane region" description="Helical" evidence="6">
    <location>
        <begin position="12"/>
        <end position="29"/>
    </location>
</feature>
<name>A0A858Q9C8_9GAMM</name>
<keyword evidence="3 6" id="KW-0812">Transmembrane</keyword>
<proteinExistence type="inferred from homology"/>
<evidence type="ECO:0000256" key="1">
    <source>
        <dbReference type="ARBA" id="ARBA00004141"/>
    </source>
</evidence>
<feature type="transmembrane region" description="Helical" evidence="6">
    <location>
        <begin position="312"/>
        <end position="342"/>
    </location>
</feature>